<gene>
    <name evidence="10" type="primary">LOC103708036</name>
</gene>
<dbReference type="PANTHER" id="PTHR10887">
    <property type="entry name" value="DNA2/NAM7 HELICASE FAMILY"/>
    <property type="match status" value="1"/>
</dbReference>
<dbReference type="GO" id="GO:0004386">
    <property type="term" value="F:helicase activity"/>
    <property type="evidence" value="ECO:0007669"/>
    <property type="project" value="UniProtKB-KW"/>
</dbReference>
<feature type="compositionally biased region" description="Basic and acidic residues" evidence="5">
    <location>
        <begin position="787"/>
        <end position="800"/>
    </location>
</feature>
<evidence type="ECO:0000256" key="2">
    <source>
        <dbReference type="ARBA" id="ARBA00022801"/>
    </source>
</evidence>
<sequence length="822" mass="91503">MTFACFLALGIAINGTAVTDEAYKSGSAATRCDDISLSEASRYIHDRNIQNNLSALKLNKSQTNAILSCISARECQNNNSINLIWGPPGTGKTKTISALLWILKEMKCRTLACAPTNIAIKEIALRLLRLVKEHSSDGTLGDIILYGNQDRMSVDGILQDVFLDFRAHRLLECFAPNTGWKHCLNTMTSFLKDGFTWYRSYLESKEDTVEITFQDFARRKFATFSKELTKCLKTLHLHLPSTSISEANTTNMNMVLELIEIFRGLLHKKYVGNSLEEIFASTDEEKGIASVSHGMLSSGKNDSSTTSRLRKTRADCCGILKTLEESLNLPITSSKAVITDFCLRSACIIFCTTSSSSKLYNVRMKKPLEVLVIDEAAQLKECESLIPLQLCGIRHAVLIGDECQLSATVKSKVAENALFGRSLFERLSSLGHKKHLLNMQYRMHPSISIFPNSNFYDNKILDAPNVIHNNHSRIYLSGRMYGPYSFLNIEFGKEISDDLGHSRKNMIEVAVTLQILGKLRQACGRMKKRLSVGIICPYTAQVIAIQDMLGKDCWKNSDFAVKVSSVDGFQGSEEDVIILSTVRSNASGSVGFLSNPQRANVALTRARYCLWILGNGPTLLNSGSIWEKLVCDARDRGCFFNANEDEAIANAITDALHLNKIGKKKFEGIFFPKTHFDSISPKCLENLESRKNTSIQLLPRNSGKGCTYSTANSRTETKTRNNMKKWQVKYTDSKKELICHSSSSADSMTYDSTLSTCTEMEDIVGLSAFQKEAEEIDASFPSTGQKMEPRVSKENNDEGKSEAPLLLKVIKSIFGLLGYKRE</sequence>
<feature type="domain" description="DNA2/NAM7 helicase-like C-terminal" evidence="8">
    <location>
        <begin position="420"/>
        <end position="615"/>
    </location>
</feature>
<feature type="region of interest" description="Disordered" evidence="5">
    <location>
        <begin position="778"/>
        <end position="800"/>
    </location>
</feature>
<dbReference type="KEGG" id="pda:103708036"/>
<dbReference type="InterPro" id="IPR027417">
    <property type="entry name" value="P-loop_NTPase"/>
</dbReference>
<evidence type="ECO:0000256" key="6">
    <source>
        <dbReference type="SAM" id="SignalP"/>
    </source>
</evidence>
<evidence type="ECO:0000256" key="1">
    <source>
        <dbReference type="ARBA" id="ARBA00022741"/>
    </source>
</evidence>
<keyword evidence="2" id="KW-0378">Hydrolase</keyword>
<dbReference type="OrthoDB" id="6513042at2759"/>
<reference evidence="10" key="1">
    <citation type="submission" date="2025-08" db="UniProtKB">
        <authorList>
            <consortium name="RefSeq"/>
        </authorList>
    </citation>
    <scope>IDENTIFICATION</scope>
    <source>
        <tissue evidence="10">Young leaves</tissue>
    </source>
</reference>
<dbReference type="PANTHER" id="PTHR10887:SF515">
    <property type="entry name" value="P-LOOP CONTAINING NUCLEOSIDE TRIPHOSPHATE HYDROLASES SUPERFAMILY PROTEIN"/>
    <property type="match status" value="1"/>
</dbReference>
<evidence type="ECO:0000259" key="8">
    <source>
        <dbReference type="Pfam" id="PF13087"/>
    </source>
</evidence>
<evidence type="ECO:0000313" key="9">
    <source>
        <dbReference type="Proteomes" id="UP000228380"/>
    </source>
</evidence>
<evidence type="ECO:0000313" key="10">
    <source>
        <dbReference type="RefSeq" id="XP_038974528.1"/>
    </source>
</evidence>
<dbReference type="Proteomes" id="UP000228380">
    <property type="component" value="Unplaced"/>
</dbReference>
<dbReference type="GO" id="GO:0016787">
    <property type="term" value="F:hydrolase activity"/>
    <property type="evidence" value="ECO:0007669"/>
    <property type="project" value="UniProtKB-KW"/>
</dbReference>
<name>A0A8B8ZSN3_PHODC</name>
<dbReference type="InterPro" id="IPR041677">
    <property type="entry name" value="DNA2/NAM7_AAA_11"/>
</dbReference>
<dbReference type="GO" id="GO:0005694">
    <property type="term" value="C:chromosome"/>
    <property type="evidence" value="ECO:0007669"/>
    <property type="project" value="UniProtKB-ARBA"/>
</dbReference>
<dbReference type="Pfam" id="PF13087">
    <property type="entry name" value="AAA_12"/>
    <property type="match status" value="1"/>
</dbReference>
<dbReference type="SUPFAM" id="SSF52540">
    <property type="entry name" value="P-loop containing nucleoside triphosphate hydrolases"/>
    <property type="match status" value="1"/>
</dbReference>
<keyword evidence="6" id="KW-0732">Signal</keyword>
<dbReference type="Gene3D" id="3.40.50.300">
    <property type="entry name" value="P-loop containing nucleotide triphosphate hydrolases"/>
    <property type="match status" value="2"/>
</dbReference>
<dbReference type="InterPro" id="IPR041679">
    <property type="entry name" value="DNA2/NAM7-like_C"/>
</dbReference>
<proteinExistence type="predicted"/>
<evidence type="ECO:0000256" key="4">
    <source>
        <dbReference type="ARBA" id="ARBA00022840"/>
    </source>
</evidence>
<dbReference type="InterPro" id="IPR047187">
    <property type="entry name" value="SF1_C_Upf1"/>
</dbReference>
<keyword evidence="3" id="KW-0347">Helicase</keyword>
<keyword evidence="1" id="KW-0547">Nucleotide-binding</keyword>
<accession>A0A8B8ZSN3</accession>
<dbReference type="FunFam" id="3.40.50.300:FF:000326">
    <property type="entry name" value="P-loop containing nucleoside triphosphate hydrolase"/>
    <property type="match status" value="1"/>
</dbReference>
<organism evidence="9 10">
    <name type="scientific">Phoenix dactylifera</name>
    <name type="common">Date palm</name>
    <dbReference type="NCBI Taxonomy" id="42345"/>
    <lineage>
        <taxon>Eukaryota</taxon>
        <taxon>Viridiplantae</taxon>
        <taxon>Streptophyta</taxon>
        <taxon>Embryophyta</taxon>
        <taxon>Tracheophyta</taxon>
        <taxon>Spermatophyta</taxon>
        <taxon>Magnoliopsida</taxon>
        <taxon>Liliopsida</taxon>
        <taxon>Arecaceae</taxon>
        <taxon>Coryphoideae</taxon>
        <taxon>Phoeniceae</taxon>
        <taxon>Phoenix</taxon>
    </lineage>
</organism>
<feature type="chain" id="PRO_5034988608" evidence="6">
    <location>
        <begin position="18"/>
        <end position="822"/>
    </location>
</feature>
<evidence type="ECO:0000256" key="3">
    <source>
        <dbReference type="ARBA" id="ARBA00022806"/>
    </source>
</evidence>
<dbReference type="GeneID" id="103708036"/>
<dbReference type="Pfam" id="PF13086">
    <property type="entry name" value="AAA_11"/>
    <property type="match status" value="1"/>
</dbReference>
<evidence type="ECO:0000259" key="7">
    <source>
        <dbReference type="Pfam" id="PF13086"/>
    </source>
</evidence>
<feature type="domain" description="DNA2/NAM7 helicase helicase" evidence="7">
    <location>
        <begin position="57"/>
        <end position="412"/>
    </location>
</feature>
<evidence type="ECO:0000256" key="5">
    <source>
        <dbReference type="SAM" id="MobiDB-lite"/>
    </source>
</evidence>
<dbReference type="RefSeq" id="XP_038974528.1">
    <property type="nucleotide sequence ID" value="XM_039118600.1"/>
</dbReference>
<dbReference type="GO" id="GO:0005524">
    <property type="term" value="F:ATP binding"/>
    <property type="evidence" value="ECO:0007669"/>
    <property type="project" value="UniProtKB-KW"/>
</dbReference>
<feature type="signal peptide" evidence="6">
    <location>
        <begin position="1"/>
        <end position="17"/>
    </location>
</feature>
<dbReference type="CDD" id="cd18808">
    <property type="entry name" value="SF1_C_Upf1"/>
    <property type="match status" value="1"/>
</dbReference>
<protein>
    <submittedName>
        <fullName evidence="10">Uncharacterized ATP-dependent helicase C29A10.10c-like</fullName>
    </submittedName>
</protein>
<keyword evidence="4" id="KW-0067">ATP-binding</keyword>
<dbReference type="AlphaFoldDB" id="A0A8B8ZSN3"/>
<keyword evidence="9" id="KW-1185">Reference proteome</keyword>
<dbReference type="InterPro" id="IPR045055">
    <property type="entry name" value="DNA2/NAM7-like"/>
</dbReference>